<protein>
    <submittedName>
        <fullName evidence="2">Uncharacterized protein</fullName>
    </submittedName>
</protein>
<reference evidence="2 3" key="1">
    <citation type="submission" date="2020-05" db="EMBL/GenBank/DDBJ databases">
        <title>Erythrobacter mangrovi sp. nov., isolated from rhizosphere soil of mangrove plant (Kandelia candel).</title>
        <authorList>
            <person name="Ye Y.H."/>
        </authorList>
    </citation>
    <scope>NUCLEOTIDE SEQUENCE [LARGE SCALE GENOMIC DNA]</scope>
    <source>
        <strain evidence="2 3">EB310</strain>
    </source>
</reference>
<evidence type="ECO:0000256" key="1">
    <source>
        <dbReference type="SAM" id="Phobius"/>
    </source>
</evidence>
<dbReference type="RefSeq" id="WP_173213144.1">
    <property type="nucleotide sequence ID" value="NZ_CP053921.1"/>
</dbReference>
<gene>
    <name evidence="2" type="ORF">HQR01_05115</name>
</gene>
<keyword evidence="1" id="KW-0472">Membrane</keyword>
<keyword evidence="1" id="KW-1133">Transmembrane helix</keyword>
<dbReference type="Proteomes" id="UP000504693">
    <property type="component" value="Chromosome"/>
</dbReference>
<evidence type="ECO:0000313" key="2">
    <source>
        <dbReference type="EMBL" id="QKG70800.1"/>
    </source>
</evidence>
<proteinExistence type="predicted"/>
<organism evidence="2 3">
    <name type="scientific">Erythrobacter mangrovi</name>
    <dbReference type="NCBI Taxonomy" id="2739433"/>
    <lineage>
        <taxon>Bacteria</taxon>
        <taxon>Pseudomonadati</taxon>
        <taxon>Pseudomonadota</taxon>
        <taxon>Alphaproteobacteria</taxon>
        <taxon>Sphingomonadales</taxon>
        <taxon>Erythrobacteraceae</taxon>
        <taxon>Erythrobacter/Porphyrobacter group</taxon>
        <taxon>Erythrobacter</taxon>
    </lineage>
</organism>
<accession>A0A7D3XAS4</accession>
<keyword evidence="3" id="KW-1185">Reference proteome</keyword>
<dbReference type="EMBL" id="CP053921">
    <property type="protein sequence ID" value="QKG70800.1"/>
    <property type="molecule type" value="Genomic_DNA"/>
</dbReference>
<evidence type="ECO:0000313" key="3">
    <source>
        <dbReference type="Proteomes" id="UP000504693"/>
    </source>
</evidence>
<dbReference type="AlphaFoldDB" id="A0A7D3XAS4"/>
<name>A0A7D3XAS4_9SPHN</name>
<feature type="transmembrane region" description="Helical" evidence="1">
    <location>
        <begin position="7"/>
        <end position="26"/>
    </location>
</feature>
<dbReference type="KEGG" id="emv:HQR01_05115"/>
<sequence>MTTTQKAVALAALMIGIAVLAVFEIIPEQFAQFGPMALLAMFPGIWLGRSSRCARGC</sequence>
<keyword evidence="1" id="KW-0812">Transmembrane</keyword>
<feature type="transmembrane region" description="Helical" evidence="1">
    <location>
        <begin position="32"/>
        <end position="48"/>
    </location>
</feature>